<dbReference type="Gene3D" id="1.10.10.10">
    <property type="entry name" value="Winged helix-like DNA-binding domain superfamily/Winged helix DNA-binding domain"/>
    <property type="match status" value="1"/>
</dbReference>
<name>A0ABP4E8E6_9ACTN</name>
<evidence type="ECO:0000256" key="1">
    <source>
        <dbReference type="ARBA" id="ARBA00023015"/>
    </source>
</evidence>
<evidence type="ECO:0000259" key="4">
    <source>
        <dbReference type="PROSITE" id="PS50995"/>
    </source>
</evidence>
<dbReference type="PROSITE" id="PS50995">
    <property type="entry name" value="HTH_MARR_2"/>
    <property type="match status" value="1"/>
</dbReference>
<dbReference type="SUPFAM" id="SSF46785">
    <property type="entry name" value="Winged helix' DNA-binding domain"/>
    <property type="match status" value="1"/>
</dbReference>
<dbReference type="PANTHER" id="PTHR33164">
    <property type="entry name" value="TRANSCRIPTIONAL REGULATOR, MARR FAMILY"/>
    <property type="match status" value="1"/>
</dbReference>
<keyword evidence="2" id="KW-0238">DNA-binding</keyword>
<evidence type="ECO:0000256" key="2">
    <source>
        <dbReference type="ARBA" id="ARBA00023125"/>
    </source>
</evidence>
<dbReference type="SMART" id="SM00347">
    <property type="entry name" value="HTH_MARR"/>
    <property type="match status" value="1"/>
</dbReference>
<accession>A0ABP4E8E6</accession>
<evidence type="ECO:0000313" key="6">
    <source>
        <dbReference type="Proteomes" id="UP001501581"/>
    </source>
</evidence>
<dbReference type="InterPro" id="IPR036388">
    <property type="entry name" value="WH-like_DNA-bd_sf"/>
</dbReference>
<keyword evidence="6" id="KW-1185">Reference proteome</keyword>
<dbReference type="RefSeq" id="WP_343990949.1">
    <property type="nucleotide sequence ID" value="NZ_BAAALG010000002.1"/>
</dbReference>
<proteinExistence type="predicted"/>
<dbReference type="InterPro" id="IPR036390">
    <property type="entry name" value="WH_DNA-bd_sf"/>
</dbReference>
<evidence type="ECO:0000313" key="5">
    <source>
        <dbReference type="EMBL" id="GAA1092662.1"/>
    </source>
</evidence>
<protein>
    <recommendedName>
        <fullName evidence="4">HTH marR-type domain-containing protein</fullName>
    </recommendedName>
</protein>
<dbReference type="InterPro" id="IPR000835">
    <property type="entry name" value="HTH_MarR-typ"/>
</dbReference>
<keyword evidence="1" id="KW-0805">Transcription regulation</keyword>
<reference evidence="6" key="1">
    <citation type="journal article" date="2019" name="Int. J. Syst. Evol. Microbiol.">
        <title>The Global Catalogue of Microorganisms (GCM) 10K type strain sequencing project: providing services to taxonomists for standard genome sequencing and annotation.</title>
        <authorList>
            <consortium name="The Broad Institute Genomics Platform"/>
            <consortium name="The Broad Institute Genome Sequencing Center for Infectious Disease"/>
            <person name="Wu L."/>
            <person name="Ma J."/>
        </authorList>
    </citation>
    <scope>NUCLEOTIDE SEQUENCE [LARGE SCALE GENOMIC DNA]</scope>
    <source>
        <strain evidence="6">JCM 13008</strain>
    </source>
</reference>
<dbReference type="InterPro" id="IPR023187">
    <property type="entry name" value="Tscrpt_reg_MarR-type_CS"/>
</dbReference>
<organism evidence="5 6">
    <name type="scientific">Nocardioides dubius</name>
    <dbReference type="NCBI Taxonomy" id="317019"/>
    <lineage>
        <taxon>Bacteria</taxon>
        <taxon>Bacillati</taxon>
        <taxon>Actinomycetota</taxon>
        <taxon>Actinomycetes</taxon>
        <taxon>Propionibacteriales</taxon>
        <taxon>Nocardioidaceae</taxon>
        <taxon>Nocardioides</taxon>
    </lineage>
</organism>
<dbReference type="Proteomes" id="UP001501581">
    <property type="component" value="Unassembled WGS sequence"/>
</dbReference>
<dbReference type="PRINTS" id="PR00598">
    <property type="entry name" value="HTHMARR"/>
</dbReference>
<dbReference type="EMBL" id="BAAALG010000002">
    <property type="protein sequence ID" value="GAA1092662.1"/>
    <property type="molecule type" value="Genomic_DNA"/>
</dbReference>
<sequence>MSEASGLRNARLLSLTVEKAWQARTTIGRHAQLGGHELSALQLLADQVMGPAELARILTVSTAAATGIVDRLAARDLVERRPDAEDRRRTAIHLTAHGRASLLRHLTPMLAAIRGLEEGFTEAESAVVTRYLERAIDAFSQVAEPNTPPE</sequence>
<evidence type="ECO:0000256" key="3">
    <source>
        <dbReference type="ARBA" id="ARBA00023163"/>
    </source>
</evidence>
<dbReference type="InterPro" id="IPR039422">
    <property type="entry name" value="MarR/SlyA-like"/>
</dbReference>
<keyword evidence="3" id="KW-0804">Transcription</keyword>
<dbReference type="PROSITE" id="PS01117">
    <property type="entry name" value="HTH_MARR_1"/>
    <property type="match status" value="1"/>
</dbReference>
<comment type="caution">
    <text evidence="5">The sequence shown here is derived from an EMBL/GenBank/DDBJ whole genome shotgun (WGS) entry which is preliminary data.</text>
</comment>
<dbReference type="PANTHER" id="PTHR33164:SF43">
    <property type="entry name" value="HTH-TYPE TRANSCRIPTIONAL REPRESSOR YETL"/>
    <property type="match status" value="1"/>
</dbReference>
<feature type="domain" description="HTH marR-type" evidence="4">
    <location>
        <begin position="1"/>
        <end position="137"/>
    </location>
</feature>
<gene>
    <name evidence="5" type="ORF">GCM10009668_04680</name>
</gene>
<dbReference type="Pfam" id="PF01047">
    <property type="entry name" value="MarR"/>
    <property type="match status" value="1"/>
</dbReference>